<feature type="signal peptide" evidence="1">
    <location>
        <begin position="1"/>
        <end position="24"/>
    </location>
</feature>
<dbReference type="InterPro" id="IPR018673">
    <property type="entry name" value="DUF2141"/>
</dbReference>
<dbReference type="Proteomes" id="UP000002432">
    <property type="component" value="Chromosome"/>
</dbReference>
<protein>
    <recommendedName>
        <fullName evidence="4">DUF2141 domain-containing protein</fullName>
    </recommendedName>
</protein>
<name>Q1IQF3_KORVE</name>
<dbReference type="STRING" id="204669.Acid345_1896"/>
<dbReference type="eggNOG" id="COG4704">
    <property type="taxonomic scope" value="Bacteria"/>
</dbReference>
<keyword evidence="3" id="KW-1185">Reference proteome</keyword>
<dbReference type="Pfam" id="PF09912">
    <property type="entry name" value="DUF2141"/>
    <property type="match status" value="1"/>
</dbReference>
<dbReference type="RefSeq" id="WP_011522699.1">
    <property type="nucleotide sequence ID" value="NC_008009.1"/>
</dbReference>
<evidence type="ECO:0000313" key="3">
    <source>
        <dbReference type="Proteomes" id="UP000002432"/>
    </source>
</evidence>
<accession>Q1IQF3</accession>
<evidence type="ECO:0000313" key="2">
    <source>
        <dbReference type="EMBL" id="ABF40897.1"/>
    </source>
</evidence>
<sequence length="151" mass="16639">MFSVSWRRLAFTIFVMLTASFAVAQTAEATKCCTLTIVVEGMSSDEGNLGVLVFNGPKGWAEDRQAALKDIAVPAVKGTQTLKIPDLPPGTYAVALIHDLNKNHKLDKNFVGYPKEQWGMSNNPHATLKAPPIEKSQFKLDKDMDIHIKLQ</sequence>
<reference evidence="2 3" key="1">
    <citation type="journal article" date="2009" name="Appl. Environ. Microbiol.">
        <title>Three genomes from the phylum Acidobacteria provide insight into the lifestyles of these microorganisms in soils.</title>
        <authorList>
            <person name="Ward N.L."/>
            <person name="Challacombe J.F."/>
            <person name="Janssen P.H."/>
            <person name="Henrissat B."/>
            <person name="Coutinho P.M."/>
            <person name="Wu M."/>
            <person name="Xie G."/>
            <person name="Haft D.H."/>
            <person name="Sait M."/>
            <person name="Badger J."/>
            <person name="Barabote R.D."/>
            <person name="Bradley B."/>
            <person name="Brettin T.S."/>
            <person name="Brinkac L.M."/>
            <person name="Bruce D."/>
            <person name="Creasy T."/>
            <person name="Daugherty S.C."/>
            <person name="Davidsen T.M."/>
            <person name="DeBoy R.T."/>
            <person name="Detter J.C."/>
            <person name="Dodson R.J."/>
            <person name="Durkin A.S."/>
            <person name="Ganapathy A."/>
            <person name="Gwinn-Giglio M."/>
            <person name="Han C.S."/>
            <person name="Khouri H."/>
            <person name="Kiss H."/>
            <person name="Kothari S.P."/>
            <person name="Madupu R."/>
            <person name="Nelson K.E."/>
            <person name="Nelson W.C."/>
            <person name="Paulsen I."/>
            <person name="Penn K."/>
            <person name="Ren Q."/>
            <person name="Rosovitz M.J."/>
            <person name="Selengut J.D."/>
            <person name="Shrivastava S."/>
            <person name="Sullivan S.A."/>
            <person name="Tapia R."/>
            <person name="Thompson L.S."/>
            <person name="Watkins K.L."/>
            <person name="Yang Q."/>
            <person name="Yu C."/>
            <person name="Zafar N."/>
            <person name="Zhou L."/>
            <person name="Kuske C.R."/>
        </authorList>
    </citation>
    <scope>NUCLEOTIDE SEQUENCE [LARGE SCALE GENOMIC DNA]</scope>
    <source>
        <strain evidence="2 3">Ellin345</strain>
    </source>
</reference>
<dbReference type="HOGENOM" id="CLU_125018_2_2_0"/>
<gene>
    <name evidence="2" type="ordered locus">Acid345_1896</name>
</gene>
<evidence type="ECO:0008006" key="4">
    <source>
        <dbReference type="Google" id="ProtNLM"/>
    </source>
</evidence>
<proteinExistence type="predicted"/>
<keyword evidence="1" id="KW-0732">Signal</keyword>
<dbReference type="AlphaFoldDB" id="Q1IQF3"/>
<organism evidence="2 3">
    <name type="scientific">Koribacter versatilis (strain Ellin345)</name>
    <dbReference type="NCBI Taxonomy" id="204669"/>
    <lineage>
        <taxon>Bacteria</taxon>
        <taxon>Pseudomonadati</taxon>
        <taxon>Acidobacteriota</taxon>
        <taxon>Terriglobia</taxon>
        <taxon>Terriglobales</taxon>
        <taxon>Candidatus Korobacteraceae</taxon>
        <taxon>Candidatus Korobacter</taxon>
    </lineage>
</organism>
<dbReference type="KEGG" id="aba:Acid345_1896"/>
<evidence type="ECO:0000256" key="1">
    <source>
        <dbReference type="SAM" id="SignalP"/>
    </source>
</evidence>
<dbReference type="EnsemblBacteria" id="ABF40897">
    <property type="protein sequence ID" value="ABF40897"/>
    <property type="gene ID" value="Acid345_1896"/>
</dbReference>
<dbReference type="OrthoDB" id="9788332at2"/>
<feature type="chain" id="PRO_5004191106" description="DUF2141 domain-containing protein" evidence="1">
    <location>
        <begin position="25"/>
        <end position="151"/>
    </location>
</feature>
<dbReference type="EMBL" id="CP000360">
    <property type="protein sequence ID" value="ABF40897.1"/>
    <property type="molecule type" value="Genomic_DNA"/>
</dbReference>